<proteinExistence type="predicted"/>
<organism evidence="1 2">
    <name type="scientific">Durusdinium trenchii</name>
    <dbReference type="NCBI Taxonomy" id="1381693"/>
    <lineage>
        <taxon>Eukaryota</taxon>
        <taxon>Sar</taxon>
        <taxon>Alveolata</taxon>
        <taxon>Dinophyceae</taxon>
        <taxon>Suessiales</taxon>
        <taxon>Symbiodiniaceae</taxon>
        <taxon>Durusdinium</taxon>
    </lineage>
</organism>
<sequence>MGRKRRLRSGTLLGRSASGPLLPATTVVLTASSSPSMSRTGNPSRTCGNGCRRLTSMHLQWSTRCSWAPKSTSFQNELSGRRKQGNWQKSWVYDTWRRVPSMRTM</sequence>
<gene>
    <name evidence="1" type="ORF">SCF082_LOCUS2722</name>
</gene>
<accession>A0ABP0HMX3</accession>
<dbReference type="Proteomes" id="UP001642464">
    <property type="component" value="Unassembled WGS sequence"/>
</dbReference>
<evidence type="ECO:0000313" key="1">
    <source>
        <dbReference type="EMBL" id="CAK8991576.1"/>
    </source>
</evidence>
<dbReference type="EMBL" id="CAXAMM010001336">
    <property type="protein sequence ID" value="CAK8991576.1"/>
    <property type="molecule type" value="Genomic_DNA"/>
</dbReference>
<evidence type="ECO:0008006" key="3">
    <source>
        <dbReference type="Google" id="ProtNLM"/>
    </source>
</evidence>
<evidence type="ECO:0000313" key="2">
    <source>
        <dbReference type="Proteomes" id="UP001642464"/>
    </source>
</evidence>
<name>A0ABP0HMX3_9DINO</name>
<keyword evidence="2" id="KW-1185">Reference proteome</keyword>
<reference evidence="1 2" key="1">
    <citation type="submission" date="2024-02" db="EMBL/GenBank/DDBJ databases">
        <authorList>
            <person name="Chen Y."/>
            <person name="Shah S."/>
            <person name="Dougan E. K."/>
            <person name="Thang M."/>
            <person name="Chan C."/>
        </authorList>
    </citation>
    <scope>NUCLEOTIDE SEQUENCE [LARGE SCALE GENOMIC DNA]</scope>
</reference>
<protein>
    <recommendedName>
        <fullName evidence="3">Secreted protein</fullName>
    </recommendedName>
</protein>
<comment type="caution">
    <text evidence="1">The sequence shown here is derived from an EMBL/GenBank/DDBJ whole genome shotgun (WGS) entry which is preliminary data.</text>
</comment>